<name>A0A2T6Z9Z1_TUBBO</name>
<protein>
    <submittedName>
        <fullName evidence="1">Uncharacterized protein</fullName>
    </submittedName>
</protein>
<evidence type="ECO:0000313" key="2">
    <source>
        <dbReference type="Proteomes" id="UP000244722"/>
    </source>
</evidence>
<dbReference type="Proteomes" id="UP000244722">
    <property type="component" value="Unassembled WGS sequence"/>
</dbReference>
<proteinExistence type="predicted"/>
<comment type="caution">
    <text evidence="1">The sequence shown here is derived from an EMBL/GenBank/DDBJ whole genome shotgun (WGS) entry which is preliminary data.</text>
</comment>
<evidence type="ECO:0000313" key="1">
    <source>
        <dbReference type="EMBL" id="PUU72303.1"/>
    </source>
</evidence>
<keyword evidence="2" id="KW-1185">Reference proteome</keyword>
<dbReference type="EMBL" id="NESQ01000580">
    <property type="protein sequence ID" value="PUU72303.1"/>
    <property type="molecule type" value="Genomic_DNA"/>
</dbReference>
<accession>A0A2T6Z9Z1</accession>
<sequence length="130" mass="13979">MSLGGKALATGLCRSSFGLTFNDGSDMGEILLAFAAFFESMMSRAEKPSVRHSCMYVPTPSTFITTLIPHSSKHMAPLSYDESVLEAYGEEITTPSAAQKEQSLMGIFDTLLQQTGGWLKRGTVGNNACT</sequence>
<reference evidence="1 2" key="1">
    <citation type="submission" date="2017-04" db="EMBL/GenBank/DDBJ databases">
        <title>Draft genome sequence of Tuber borchii Vittad., a whitish edible truffle.</title>
        <authorList>
            <consortium name="DOE Joint Genome Institute"/>
            <person name="Murat C."/>
            <person name="Kuo A."/>
            <person name="Barry K.W."/>
            <person name="Clum A."/>
            <person name="Dockter R.B."/>
            <person name="Fauchery L."/>
            <person name="Iotti M."/>
            <person name="Kohler A."/>
            <person name="Labutti K."/>
            <person name="Lindquist E.A."/>
            <person name="Lipzen A."/>
            <person name="Ohm R.A."/>
            <person name="Wang M."/>
            <person name="Grigoriev I.V."/>
            <person name="Zambonelli A."/>
            <person name="Martin F.M."/>
        </authorList>
    </citation>
    <scope>NUCLEOTIDE SEQUENCE [LARGE SCALE GENOMIC DNA]</scope>
    <source>
        <strain evidence="1 2">Tbo3840</strain>
    </source>
</reference>
<dbReference type="AlphaFoldDB" id="A0A2T6Z9Z1"/>
<gene>
    <name evidence="1" type="ORF">B9Z19DRAFT_1138071</name>
</gene>
<organism evidence="1 2">
    <name type="scientific">Tuber borchii</name>
    <name type="common">White truffle</name>
    <dbReference type="NCBI Taxonomy" id="42251"/>
    <lineage>
        <taxon>Eukaryota</taxon>
        <taxon>Fungi</taxon>
        <taxon>Dikarya</taxon>
        <taxon>Ascomycota</taxon>
        <taxon>Pezizomycotina</taxon>
        <taxon>Pezizomycetes</taxon>
        <taxon>Pezizales</taxon>
        <taxon>Tuberaceae</taxon>
        <taxon>Tuber</taxon>
    </lineage>
</organism>